<dbReference type="InParanoid" id="G5AUA6"/>
<dbReference type="GO" id="GO:0032797">
    <property type="term" value="C:SMN complex"/>
    <property type="evidence" value="ECO:0007669"/>
    <property type="project" value="InterPro"/>
</dbReference>
<protein>
    <submittedName>
        <fullName evidence="1">Gem-associated protein 8</fullName>
    </submittedName>
</protein>
<dbReference type="Pfam" id="PF15348">
    <property type="entry name" value="GEMIN8"/>
    <property type="match status" value="1"/>
</dbReference>
<accession>G5AUA6</accession>
<dbReference type="EMBL" id="JH166963">
    <property type="protein sequence ID" value="EHB00617.1"/>
    <property type="molecule type" value="Genomic_DNA"/>
</dbReference>
<reference evidence="1 2" key="1">
    <citation type="journal article" date="2011" name="Nature">
        <title>Genome sequencing reveals insights into physiology and longevity of the naked mole rat.</title>
        <authorList>
            <person name="Kim E.B."/>
            <person name="Fang X."/>
            <person name="Fushan A.A."/>
            <person name="Huang Z."/>
            <person name="Lobanov A.V."/>
            <person name="Han L."/>
            <person name="Marino S.M."/>
            <person name="Sun X."/>
            <person name="Turanov A.A."/>
            <person name="Yang P."/>
            <person name="Yim S.H."/>
            <person name="Zhao X."/>
            <person name="Kasaikina M.V."/>
            <person name="Stoletzki N."/>
            <person name="Peng C."/>
            <person name="Polak P."/>
            <person name="Xiong Z."/>
            <person name="Kiezun A."/>
            <person name="Zhu Y."/>
            <person name="Chen Y."/>
            <person name="Kryukov G.V."/>
            <person name="Zhang Q."/>
            <person name="Peshkin L."/>
            <person name="Yang L."/>
            <person name="Bronson R.T."/>
            <person name="Buffenstein R."/>
            <person name="Wang B."/>
            <person name="Han C."/>
            <person name="Li Q."/>
            <person name="Chen L."/>
            <person name="Zhao W."/>
            <person name="Sunyaev S.R."/>
            <person name="Park T.J."/>
            <person name="Zhang G."/>
            <person name="Wang J."/>
            <person name="Gladyshev V.N."/>
        </authorList>
    </citation>
    <scope>NUCLEOTIDE SEQUENCE [LARGE SCALE GENOMIC DNA]</scope>
</reference>
<name>G5AUA6_HETGA</name>
<evidence type="ECO:0000313" key="2">
    <source>
        <dbReference type="Proteomes" id="UP000006813"/>
    </source>
</evidence>
<dbReference type="PANTHER" id="PTHR16238">
    <property type="entry name" value="GEM-ASSOCIATED PROTEIN 8"/>
    <property type="match status" value="1"/>
</dbReference>
<dbReference type="Proteomes" id="UP000006813">
    <property type="component" value="Unassembled WGS sequence"/>
</dbReference>
<dbReference type="AlphaFoldDB" id="G5AUA6"/>
<dbReference type="GO" id="GO:0000387">
    <property type="term" value="P:spliceosomal snRNP assembly"/>
    <property type="evidence" value="ECO:0007669"/>
    <property type="project" value="InterPro"/>
</dbReference>
<dbReference type="STRING" id="10181.G5AUA6"/>
<dbReference type="InterPro" id="IPR034754">
    <property type="entry name" value="GEMIN8"/>
</dbReference>
<sequence>MQSSQEKTKLCQKRRRLRQSDEEVEYDLNNREVTDELHQYFAETQRHSEEQWRGQQQVEAKYMNDCVTADHNLSYNCLYYSGAPDQGPLKLHRAEMKHLYEESTAKIQVMEAAVQMS</sequence>
<dbReference type="PANTHER" id="PTHR16238:SF7">
    <property type="entry name" value="GEM-ASSOCIATED PROTEIN 8"/>
    <property type="match status" value="1"/>
</dbReference>
<evidence type="ECO:0000313" key="1">
    <source>
        <dbReference type="EMBL" id="EHB00617.1"/>
    </source>
</evidence>
<organism evidence="1 2">
    <name type="scientific">Heterocephalus glaber</name>
    <name type="common">Naked mole rat</name>
    <dbReference type="NCBI Taxonomy" id="10181"/>
    <lineage>
        <taxon>Eukaryota</taxon>
        <taxon>Metazoa</taxon>
        <taxon>Chordata</taxon>
        <taxon>Craniata</taxon>
        <taxon>Vertebrata</taxon>
        <taxon>Euteleostomi</taxon>
        <taxon>Mammalia</taxon>
        <taxon>Eutheria</taxon>
        <taxon>Euarchontoglires</taxon>
        <taxon>Glires</taxon>
        <taxon>Rodentia</taxon>
        <taxon>Hystricomorpha</taxon>
        <taxon>Bathyergidae</taxon>
        <taxon>Heterocephalus</taxon>
    </lineage>
</organism>
<gene>
    <name evidence="1" type="ORF">GW7_00993</name>
</gene>
<proteinExistence type="predicted"/>